<evidence type="ECO:0008006" key="3">
    <source>
        <dbReference type="Google" id="ProtNLM"/>
    </source>
</evidence>
<dbReference type="EMBL" id="BMRP01000075">
    <property type="protein sequence ID" value="GGV02053.1"/>
    <property type="molecule type" value="Genomic_DNA"/>
</dbReference>
<dbReference type="RefSeq" id="WP_189308451.1">
    <property type="nucleotide sequence ID" value="NZ_BMRP01000075.1"/>
</dbReference>
<organism evidence="1 2">
    <name type="scientific">Streptomyces albospinus</name>
    <dbReference type="NCBI Taxonomy" id="285515"/>
    <lineage>
        <taxon>Bacteria</taxon>
        <taxon>Bacillati</taxon>
        <taxon>Actinomycetota</taxon>
        <taxon>Actinomycetes</taxon>
        <taxon>Kitasatosporales</taxon>
        <taxon>Streptomycetaceae</taxon>
        <taxon>Streptomyces</taxon>
    </lineage>
</organism>
<name>A0ABQ2VNN7_9ACTN</name>
<evidence type="ECO:0000313" key="2">
    <source>
        <dbReference type="Proteomes" id="UP000654471"/>
    </source>
</evidence>
<comment type="caution">
    <text evidence="1">The sequence shown here is derived from an EMBL/GenBank/DDBJ whole genome shotgun (WGS) entry which is preliminary data.</text>
</comment>
<evidence type="ECO:0000313" key="1">
    <source>
        <dbReference type="EMBL" id="GGV02053.1"/>
    </source>
</evidence>
<accession>A0ABQ2VNN7</accession>
<dbReference type="InterPro" id="IPR032466">
    <property type="entry name" value="Metal_Hydrolase"/>
</dbReference>
<reference evidence="2" key="1">
    <citation type="journal article" date="2019" name="Int. J. Syst. Evol. Microbiol.">
        <title>The Global Catalogue of Microorganisms (GCM) 10K type strain sequencing project: providing services to taxonomists for standard genome sequencing and annotation.</title>
        <authorList>
            <consortium name="The Broad Institute Genomics Platform"/>
            <consortium name="The Broad Institute Genome Sequencing Center for Infectious Disease"/>
            <person name="Wu L."/>
            <person name="Ma J."/>
        </authorList>
    </citation>
    <scope>NUCLEOTIDE SEQUENCE [LARGE SCALE GENOMIC DNA]</scope>
    <source>
        <strain evidence="2">JCM 3399</strain>
    </source>
</reference>
<dbReference type="SUPFAM" id="SSF51556">
    <property type="entry name" value="Metallo-dependent hydrolases"/>
    <property type="match status" value="1"/>
</dbReference>
<dbReference type="Proteomes" id="UP000654471">
    <property type="component" value="Unassembled WGS sequence"/>
</dbReference>
<protein>
    <recommendedName>
        <fullName evidence="3">Amidohydrolase-related domain-containing protein</fullName>
    </recommendedName>
</protein>
<keyword evidence="2" id="KW-1185">Reference proteome</keyword>
<gene>
    <name evidence="1" type="ORF">GCM10010211_81730</name>
</gene>
<dbReference type="Gene3D" id="3.20.20.140">
    <property type="entry name" value="Metal-dependent hydrolases"/>
    <property type="match status" value="1"/>
</dbReference>
<sequence>MASFAELRRFSFDTALTANPDTLPTFADPTHITFGGDFPYATPETCAYFTQRLDAYPLDDRRRAAINHGNAEALFPRLAS</sequence>
<proteinExistence type="predicted"/>